<accession>A0A0G4GZF0</accession>
<feature type="transmembrane region" description="Helical" evidence="8">
    <location>
        <begin position="396"/>
        <end position="419"/>
    </location>
</feature>
<gene>
    <name evidence="10" type="ORF">Cvel_24026</name>
</gene>
<evidence type="ECO:0000256" key="1">
    <source>
        <dbReference type="ARBA" id="ARBA00004651"/>
    </source>
</evidence>
<feature type="transmembrane region" description="Helical" evidence="8">
    <location>
        <begin position="332"/>
        <end position="359"/>
    </location>
</feature>
<keyword evidence="4" id="KW-0378">Hydrolase</keyword>
<proteinExistence type="predicted"/>
<feature type="transmembrane region" description="Helical" evidence="8">
    <location>
        <begin position="466"/>
        <end position="487"/>
    </location>
</feature>
<feature type="transmembrane region" description="Helical" evidence="8">
    <location>
        <begin position="515"/>
        <end position="535"/>
    </location>
</feature>
<dbReference type="CDD" id="cd01610">
    <property type="entry name" value="PAP2_like"/>
    <property type="match status" value="1"/>
</dbReference>
<feature type="compositionally biased region" description="Polar residues" evidence="7">
    <location>
        <begin position="133"/>
        <end position="142"/>
    </location>
</feature>
<dbReference type="AlphaFoldDB" id="A0A0G4GZF0"/>
<dbReference type="InterPro" id="IPR036938">
    <property type="entry name" value="PAP2/HPO_sf"/>
</dbReference>
<evidence type="ECO:0000256" key="4">
    <source>
        <dbReference type="ARBA" id="ARBA00022801"/>
    </source>
</evidence>
<dbReference type="PANTHER" id="PTHR14969:SF62">
    <property type="entry name" value="DECAPRENYLPHOSPHORYL-5-PHOSPHORIBOSE PHOSPHATASE RV3807C-RELATED"/>
    <property type="match status" value="1"/>
</dbReference>
<sequence>MSEPKGKKEKPGDFPLLEDQGVPVWMSQCEAKTNRNVHLMGKDADQIAKYEASEHWLAGRENPACTKALDELAIKKASGDASLKTHRQFFWVKYRDAILKVIKKCLECVDAARKTAVSQAWMQQAVIPQKFESFQESSTETQPRGPEDGGGLGKLLSLLPRATAASDPLQVIKSPFDLASILALGFSREDVARSESLQVLAGRGGTSAASASQSTESIQPSETESAEAVNTDNSAQFDVEAGQQEEADNSCKPKGIEDRLRRLDAIAAGPRLLFPTTQLSFSSKVQPFRSVSVRYEILNCTSKGEASMSVFFLHWLTHVAFKRNTGFAVFPILFASVGPEIVFPFILLNLLCGATAGLLKHTLQVPRPYWVRHSLQTSGLESEGYATPSQHAVASAVPVAVFALFAPSAESVAVLVLLATSVGRIVLGNHYVQDVLAGLAVVLFWGLILVACKDFIPVVPVNMETVWIIFAVLTALAACLPLTFFLFPEIPFELRKLWRPNAKDSDPSPRNTRKFWWSIGGGAGLFLGSGIVYAAPWWTYRNVLPEESFRFRSRGKVTVAFSVLYSFMLYCLIEKGRGLLRRLVGKGVLSQVFEGGYYLVFSAGSLLFFAWLADGGAEGRLHSPSECL</sequence>
<dbReference type="VEuPathDB" id="CryptoDB:Cvel_24026"/>
<evidence type="ECO:0000256" key="5">
    <source>
        <dbReference type="ARBA" id="ARBA00022989"/>
    </source>
</evidence>
<keyword evidence="2" id="KW-1003">Cell membrane</keyword>
<feature type="region of interest" description="Disordered" evidence="7">
    <location>
        <begin position="133"/>
        <end position="153"/>
    </location>
</feature>
<dbReference type="SMART" id="SM00014">
    <property type="entry name" value="acidPPc"/>
    <property type="match status" value="1"/>
</dbReference>
<dbReference type="SUPFAM" id="SSF48317">
    <property type="entry name" value="Acid phosphatase/Vanadium-dependent haloperoxidase"/>
    <property type="match status" value="1"/>
</dbReference>
<evidence type="ECO:0000256" key="6">
    <source>
        <dbReference type="ARBA" id="ARBA00023136"/>
    </source>
</evidence>
<dbReference type="Pfam" id="PF01569">
    <property type="entry name" value="PAP2"/>
    <property type="match status" value="1"/>
</dbReference>
<dbReference type="GO" id="GO:0005886">
    <property type="term" value="C:plasma membrane"/>
    <property type="evidence" value="ECO:0007669"/>
    <property type="project" value="UniProtKB-SubCell"/>
</dbReference>
<comment type="subcellular location">
    <subcellularLocation>
        <location evidence="1">Cell membrane</location>
        <topology evidence="1">Multi-pass membrane protein</topology>
    </subcellularLocation>
</comment>
<keyword evidence="3 8" id="KW-0812">Transmembrane</keyword>
<dbReference type="InterPro" id="IPR000326">
    <property type="entry name" value="PAP2/HPO"/>
</dbReference>
<evidence type="ECO:0000256" key="2">
    <source>
        <dbReference type="ARBA" id="ARBA00022475"/>
    </source>
</evidence>
<feature type="compositionally biased region" description="Polar residues" evidence="7">
    <location>
        <begin position="215"/>
        <end position="231"/>
    </location>
</feature>
<dbReference type="GO" id="GO:0016787">
    <property type="term" value="F:hydrolase activity"/>
    <property type="evidence" value="ECO:0007669"/>
    <property type="project" value="UniProtKB-KW"/>
</dbReference>
<evidence type="ECO:0000256" key="3">
    <source>
        <dbReference type="ARBA" id="ARBA00022692"/>
    </source>
</evidence>
<feature type="transmembrane region" description="Helical" evidence="8">
    <location>
        <begin position="595"/>
        <end position="613"/>
    </location>
</feature>
<feature type="domain" description="Phosphatidic acid phosphatase type 2/haloperoxidase" evidence="9">
    <location>
        <begin position="345"/>
        <end position="450"/>
    </location>
</feature>
<evidence type="ECO:0000313" key="10">
    <source>
        <dbReference type="EMBL" id="CEM36581.1"/>
    </source>
</evidence>
<reference evidence="10" key="1">
    <citation type="submission" date="2014-11" db="EMBL/GenBank/DDBJ databases">
        <authorList>
            <person name="Otto D Thomas"/>
            <person name="Naeem Raeece"/>
        </authorList>
    </citation>
    <scope>NUCLEOTIDE SEQUENCE</scope>
</reference>
<feature type="transmembrane region" description="Helical" evidence="8">
    <location>
        <begin position="555"/>
        <end position="574"/>
    </location>
</feature>
<evidence type="ECO:0000256" key="7">
    <source>
        <dbReference type="SAM" id="MobiDB-lite"/>
    </source>
</evidence>
<feature type="transmembrane region" description="Helical" evidence="8">
    <location>
        <begin position="431"/>
        <end position="451"/>
    </location>
</feature>
<evidence type="ECO:0000259" key="9">
    <source>
        <dbReference type="SMART" id="SM00014"/>
    </source>
</evidence>
<dbReference type="Gene3D" id="1.20.144.10">
    <property type="entry name" value="Phosphatidic acid phosphatase type 2/haloperoxidase"/>
    <property type="match status" value="1"/>
</dbReference>
<protein>
    <recommendedName>
        <fullName evidence="9">Phosphatidic acid phosphatase type 2/haloperoxidase domain-containing protein</fullName>
    </recommendedName>
</protein>
<dbReference type="PANTHER" id="PTHR14969">
    <property type="entry name" value="SPHINGOSINE-1-PHOSPHATE PHOSPHOHYDROLASE"/>
    <property type="match status" value="1"/>
</dbReference>
<feature type="region of interest" description="Disordered" evidence="7">
    <location>
        <begin position="204"/>
        <end position="231"/>
    </location>
</feature>
<organism evidence="10">
    <name type="scientific">Chromera velia CCMP2878</name>
    <dbReference type="NCBI Taxonomy" id="1169474"/>
    <lineage>
        <taxon>Eukaryota</taxon>
        <taxon>Sar</taxon>
        <taxon>Alveolata</taxon>
        <taxon>Colpodellida</taxon>
        <taxon>Chromeraceae</taxon>
        <taxon>Chromera</taxon>
    </lineage>
</organism>
<name>A0A0G4GZF0_9ALVE</name>
<dbReference type="EMBL" id="CDMZ01001714">
    <property type="protein sequence ID" value="CEM36581.1"/>
    <property type="molecule type" value="Genomic_DNA"/>
</dbReference>
<evidence type="ECO:0000256" key="8">
    <source>
        <dbReference type="SAM" id="Phobius"/>
    </source>
</evidence>
<keyword evidence="5 8" id="KW-1133">Transmembrane helix</keyword>
<keyword evidence="6 8" id="KW-0472">Membrane</keyword>